<organism evidence="2 3">
    <name type="scientific">Pontibacterium sinense</name>
    <dbReference type="NCBI Taxonomy" id="2781979"/>
    <lineage>
        <taxon>Bacteria</taxon>
        <taxon>Pseudomonadati</taxon>
        <taxon>Pseudomonadota</taxon>
        <taxon>Gammaproteobacteria</taxon>
        <taxon>Oceanospirillales</taxon>
        <taxon>Oceanospirillaceae</taxon>
        <taxon>Pontibacterium</taxon>
    </lineage>
</organism>
<keyword evidence="3" id="KW-1185">Reference proteome</keyword>
<dbReference type="SMART" id="SM00849">
    <property type="entry name" value="Lactamase_B"/>
    <property type="match status" value="1"/>
</dbReference>
<evidence type="ECO:0000313" key="3">
    <source>
        <dbReference type="Proteomes" id="UP000640333"/>
    </source>
</evidence>
<dbReference type="InterPro" id="IPR045761">
    <property type="entry name" value="ODP_dom"/>
</dbReference>
<sequence>MKTHTLYDGDSHRWLMFGRDPNKPEKIIDTNQYMVITKDNALLMDPGGIELFSAMLTTVIKQVPVDKITHIFASHQDPDIISSLGLWDQALQDATLHSPWIWESFIRHFGMQNINFNAIADEGGSLTLDDVKLVFIPAHYLHSSGNFNVFDPQTGILMSGDIGAAIEADDAPMFVDDFESHIPRMKLFHQRWMPSNEAKNDWVERVRELDVKMLCPQHGRIFKGDDVGRFLDWFEGLEVGLTGARLRQ</sequence>
<dbReference type="Gene3D" id="3.60.15.10">
    <property type="entry name" value="Ribonuclease Z/Hydroxyacylglutathione hydrolase-like"/>
    <property type="match status" value="1"/>
</dbReference>
<dbReference type="PANTHER" id="PTHR43041:SF1">
    <property type="entry name" value="METALLO-BETA-LACTAMASE DOMAIN-CONTAINING PROTEIN"/>
    <property type="match status" value="1"/>
</dbReference>
<dbReference type="CDD" id="cd07709">
    <property type="entry name" value="flavodiiron_proteins_MBL-fold"/>
    <property type="match status" value="1"/>
</dbReference>
<dbReference type="AlphaFoldDB" id="A0A8J7F6U2"/>
<accession>A0A8J7F6U2</accession>
<dbReference type="Pfam" id="PF19583">
    <property type="entry name" value="ODP"/>
    <property type="match status" value="1"/>
</dbReference>
<dbReference type="SUPFAM" id="SSF56281">
    <property type="entry name" value="Metallo-hydrolase/oxidoreductase"/>
    <property type="match status" value="1"/>
</dbReference>
<feature type="domain" description="Metallo-beta-lactamase" evidence="1">
    <location>
        <begin position="29"/>
        <end position="218"/>
    </location>
</feature>
<reference evidence="2" key="1">
    <citation type="submission" date="2020-10" db="EMBL/GenBank/DDBJ databases">
        <title>Bacterium isolated from coastal waters sediment.</title>
        <authorList>
            <person name="Chen R.-J."/>
            <person name="Lu D.-C."/>
            <person name="Zhu K.-L."/>
            <person name="Du Z.-J."/>
        </authorList>
    </citation>
    <scope>NUCLEOTIDE SEQUENCE</scope>
    <source>
        <strain evidence="2">N1Y112</strain>
    </source>
</reference>
<evidence type="ECO:0000313" key="2">
    <source>
        <dbReference type="EMBL" id="MBE9396160.1"/>
    </source>
</evidence>
<dbReference type="RefSeq" id="WP_193951713.1">
    <property type="nucleotide sequence ID" value="NZ_JADEYS010000002.1"/>
</dbReference>
<evidence type="ECO:0000259" key="1">
    <source>
        <dbReference type="SMART" id="SM00849"/>
    </source>
</evidence>
<name>A0A8J7F6U2_9GAMM</name>
<protein>
    <submittedName>
        <fullName evidence="2">MBL fold metallo-hydrolase</fullName>
    </submittedName>
</protein>
<dbReference type="InterPro" id="IPR036866">
    <property type="entry name" value="RibonucZ/Hydroxyglut_hydro"/>
</dbReference>
<dbReference type="EMBL" id="JADEYS010000002">
    <property type="protein sequence ID" value="MBE9396160.1"/>
    <property type="molecule type" value="Genomic_DNA"/>
</dbReference>
<comment type="caution">
    <text evidence="2">The sequence shown here is derived from an EMBL/GenBank/DDBJ whole genome shotgun (WGS) entry which is preliminary data.</text>
</comment>
<gene>
    <name evidence="2" type="ORF">IOQ59_02670</name>
</gene>
<dbReference type="PANTHER" id="PTHR43041">
    <property type="entry name" value="HYDROLASE, METALLO-BETA-LACTAMASE SUPERFAMILY"/>
    <property type="match status" value="1"/>
</dbReference>
<proteinExistence type="predicted"/>
<dbReference type="Proteomes" id="UP000640333">
    <property type="component" value="Unassembled WGS sequence"/>
</dbReference>
<dbReference type="InterPro" id="IPR001279">
    <property type="entry name" value="Metallo-B-lactamas"/>
</dbReference>